<sequence length="63" mass="7167">MAKSQLLSAATKANWVNTGQKLLTWLKHNWRKFCISSLDCSPSTMRFGSSRKESLCYPSPKFV</sequence>
<evidence type="ECO:0000313" key="1">
    <source>
        <dbReference type="EMBL" id="CDW34504.1"/>
    </source>
</evidence>
<dbReference type="EMBL" id="HACA01017143">
    <property type="protein sequence ID" value="CDW34504.1"/>
    <property type="molecule type" value="Transcribed_RNA"/>
</dbReference>
<reference evidence="1" key="1">
    <citation type="submission" date="2014-05" db="EMBL/GenBank/DDBJ databases">
        <authorList>
            <person name="Chronopoulou M."/>
        </authorList>
    </citation>
    <scope>NUCLEOTIDE SEQUENCE</scope>
    <source>
        <tissue evidence="1">Whole organism</tissue>
    </source>
</reference>
<proteinExistence type="predicted"/>
<protein>
    <submittedName>
        <fullName evidence="1">Uncharacterized protein</fullName>
    </submittedName>
</protein>
<organism evidence="1">
    <name type="scientific">Lepeophtheirus salmonis</name>
    <name type="common">Salmon louse</name>
    <name type="synonym">Caligus salmonis</name>
    <dbReference type="NCBI Taxonomy" id="72036"/>
    <lineage>
        <taxon>Eukaryota</taxon>
        <taxon>Metazoa</taxon>
        <taxon>Ecdysozoa</taxon>
        <taxon>Arthropoda</taxon>
        <taxon>Crustacea</taxon>
        <taxon>Multicrustacea</taxon>
        <taxon>Hexanauplia</taxon>
        <taxon>Copepoda</taxon>
        <taxon>Siphonostomatoida</taxon>
        <taxon>Caligidae</taxon>
        <taxon>Lepeophtheirus</taxon>
    </lineage>
</organism>
<accession>A0A0K2U8C8</accession>
<name>A0A0K2U8C8_LEPSM</name>
<dbReference type="AlphaFoldDB" id="A0A0K2U8C8"/>